<accession>A0A328D087</accession>
<feature type="region of interest" description="Disordered" evidence="1">
    <location>
        <begin position="88"/>
        <end position="122"/>
    </location>
</feature>
<gene>
    <name evidence="2" type="ORF">DM860_015255</name>
</gene>
<evidence type="ECO:0000313" key="3">
    <source>
        <dbReference type="Proteomes" id="UP000249390"/>
    </source>
</evidence>
<dbReference type="AlphaFoldDB" id="A0A328D087"/>
<dbReference type="PANTHER" id="PTHR34563:SF6">
    <property type="entry name" value="OS08G0416800 PROTEIN"/>
    <property type="match status" value="1"/>
</dbReference>
<name>A0A328D087_9ASTE</name>
<evidence type="ECO:0000313" key="2">
    <source>
        <dbReference type="EMBL" id="RAL38894.1"/>
    </source>
</evidence>
<sequence>MGNQYQSVLEGLVKSITTRVKKLGRKKSAGDKPYAMIVRTKSVKVEIRSRKARRLIHKNLQQPSLSSTLPSSFSPSPLFPSLSVVVTSMSSTPQPRRRRARAASCPTPLRPRPPHPRRSPLLPSLAVSVASPSPCLLPPRSLLPRLAVVSSQPLPRNGKGAFASVISK</sequence>
<dbReference type="PANTHER" id="PTHR34563">
    <property type="entry name" value="BNACNNG33880D PROTEIN"/>
    <property type="match status" value="1"/>
</dbReference>
<protein>
    <submittedName>
        <fullName evidence="2">Uncharacterized protein</fullName>
    </submittedName>
</protein>
<keyword evidence="3" id="KW-1185">Reference proteome</keyword>
<dbReference type="Proteomes" id="UP000249390">
    <property type="component" value="Unassembled WGS sequence"/>
</dbReference>
<organism evidence="2 3">
    <name type="scientific">Cuscuta australis</name>
    <dbReference type="NCBI Taxonomy" id="267555"/>
    <lineage>
        <taxon>Eukaryota</taxon>
        <taxon>Viridiplantae</taxon>
        <taxon>Streptophyta</taxon>
        <taxon>Embryophyta</taxon>
        <taxon>Tracheophyta</taxon>
        <taxon>Spermatophyta</taxon>
        <taxon>Magnoliopsida</taxon>
        <taxon>eudicotyledons</taxon>
        <taxon>Gunneridae</taxon>
        <taxon>Pentapetalae</taxon>
        <taxon>asterids</taxon>
        <taxon>lamiids</taxon>
        <taxon>Solanales</taxon>
        <taxon>Convolvulaceae</taxon>
        <taxon>Cuscuteae</taxon>
        <taxon>Cuscuta</taxon>
        <taxon>Cuscuta subgen. Grammica</taxon>
        <taxon>Cuscuta sect. Cleistogrammica</taxon>
    </lineage>
</organism>
<evidence type="ECO:0000256" key="1">
    <source>
        <dbReference type="SAM" id="MobiDB-lite"/>
    </source>
</evidence>
<reference evidence="2 3" key="1">
    <citation type="submission" date="2018-06" db="EMBL/GenBank/DDBJ databases">
        <title>The Genome of Cuscuta australis (Dodder) Provides Insight into the Evolution of Plant Parasitism.</title>
        <authorList>
            <person name="Liu H."/>
        </authorList>
    </citation>
    <scope>NUCLEOTIDE SEQUENCE [LARGE SCALE GENOMIC DNA]</scope>
    <source>
        <strain evidence="3">cv. Yunnan</strain>
        <tissue evidence="2">Vines</tissue>
    </source>
</reference>
<proteinExistence type="predicted"/>
<comment type="caution">
    <text evidence="2">The sequence shown here is derived from an EMBL/GenBank/DDBJ whole genome shotgun (WGS) entry which is preliminary data.</text>
</comment>
<dbReference type="EMBL" id="NQVE01000205">
    <property type="protein sequence ID" value="RAL38894.1"/>
    <property type="molecule type" value="Genomic_DNA"/>
</dbReference>